<evidence type="ECO:0000256" key="1">
    <source>
        <dbReference type="ARBA" id="ARBA00022737"/>
    </source>
</evidence>
<evidence type="ECO:0000313" key="4">
    <source>
        <dbReference type="EMBL" id="AUB56242.1"/>
    </source>
</evidence>
<dbReference type="PROSITE" id="PS50005">
    <property type="entry name" value="TPR"/>
    <property type="match status" value="2"/>
</dbReference>
<dbReference type="Gene3D" id="1.25.40.10">
    <property type="entry name" value="Tetratricopeptide repeat domain"/>
    <property type="match status" value="1"/>
</dbReference>
<dbReference type="OrthoDB" id="74393at2157"/>
<dbReference type="EMBL" id="CP017768">
    <property type="protein sequence ID" value="AUB59890.1"/>
    <property type="molecule type" value="Genomic_DNA"/>
</dbReference>
<dbReference type="AlphaFoldDB" id="A0A2H4VDS3"/>
<feature type="repeat" description="TPR" evidence="3">
    <location>
        <begin position="44"/>
        <end position="77"/>
    </location>
</feature>
<dbReference type="Proteomes" id="UP000232806">
    <property type="component" value="Chromosome"/>
</dbReference>
<dbReference type="PANTHER" id="PTHR44943">
    <property type="entry name" value="CELLULOSE SYNTHASE OPERON PROTEIN C"/>
    <property type="match status" value="1"/>
</dbReference>
<dbReference type="Proteomes" id="UP000232631">
    <property type="component" value="Chromosome"/>
</dbReference>
<dbReference type="InterPro" id="IPR051685">
    <property type="entry name" value="Ycf3/AcsC/BcsC/TPR_MFPF"/>
</dbReference>
<dbReference type="GeneID" id="35124682"/>
<proteinExistence type="predicted"/>
<evidence type="ECO:0000313" key="6">
    <source>
        <dbReference type="Proteomes" id="UP000232631"/>
    </source>
</evidence>
<dbReference type="SUPFAM" id="SSF48452">
    <property type="entry name" value="TPR-like"/>
    <property type="match status" value="1"/>
</dbReference>
<dbReference type="EMBL" id="CP017766">
    <property type="protein sequence ID" value="AUB56242.1"/>
    <property type="molecule type" value="Genomic_DNA"/>
</dbReference>
<sequence length="82" mass="9649">MGFLGAYKQKSLIKKGNKFYKQRKYKEALECYDKAQDLDLLNNLLVWWNKGIVFSKLKNYPNAIECYDKVLDLDPNHFASLV</sequence>
<keyword evidence="2 3" id="KW-0802">TPR repeat</keyword>
<keyword evidence="6" id="KW-1185">Reference proteome</keyword>
<keyword evidence="1" id="KW-0677">Repeat</keyword>
<protein>
    <submittedName>
        <fullName evidence="4">Uncharacterized protein</fullName>
    </submittedName>
</protein>
<organism evidence="4 7">
    <name type="scientific">Methanobacterium subterraneum</name>
    <dbReference type="NCBI Taxonomy" id="59277"/>
    <lineage>
        <taxon>Archaea</taxon>
        <taxon>Methanobacteriati</taxon>
        <taxon>Methanobacteriota</taxon>
        <taxon>Methanomada group</taxon>
        <taxon>Methanobacteria</taxon>
        <taxon>Methanobacteriales</taxon>
        <taxon>Methanobacteriaceae</taxon>
        <taxon>Methanobacterium</taxon>
    </lineage>
</organism>
<accession>A0A2H4VPA6</accession>
<dbReference type="InterPro" id="IPR011990">
    <property type="entry name" value="TPR-like_helical_dom_sf"/>
</dbReference>
<dbReference type="InterPro" id="IPR019734">
    <property type="entry name" value="TPR_rpt"/>
</dbReference>
<dbReference type="KEGG" id="msub:BK009_03885"/>
<reference evidence="6 7" key="1">
    <citation type="submission" date="2016-10" db="EMBL/GenBank/DDBJ databases">
        <title>Comparative genomics between deep and shallow subseafloor isolates.</title>
        <authorList>
            <person name="Ishii S."/>
            <person name="Miller J.R."/>
            <person name="Sutton G."/>
            <person name="Suzuki S."/>
            <person name="Methe B."/>
            <person name="Inagaki F."/>
            <person name="Imachi H."/>
        </authorList>
    </citation>
    <scope>NUCLEOTIDE SEQUENCE [LARGE SCALE GENOMIC DNA]</scope>
    <source>
        <strain evidence="5 6">A8p</strain>
        <strain evidence="4 7">MO-MB1</strain>
    </source>
</reference>
<dbReference type="PANTHER" id="PTHR44943:SF8">
    <property type="entry name" value="TPR REPEAT-CONTAINING PROTEIN MJ0263"/>
    <property type="match status" value="1"/>
</dbReference>
<dbReference type="Pfam" id="PF00515">
    <property type="entry name" value="TPR_1"/>
    <property type="match status" value="2"/>
</dbReference>
<accession>A0A2H4VDS3</accession>
<evidence type="ECO:0000313" key="5">
    <source>
        <dbReference type="EMBL" id="AUB59890.1"/>
    </source>
</evidence>
<gene>
    <name evidence="4" type="ORF">BK007_09610</name>
    <name evidence="5" type="ORF">BK009_03885</name>
</gene>
<evidence type="ECO:0000256" key="2">
    <source>
        <dbReference type="ARBA" id="ARBA00022803"/>
    </source>
</evidence>
<feature type="repeat" description="TPR" evidence="3">
    <location>
        <begin position="9"/>
        <end position="42"/>
    </location>
</feature>
<dbReference type="RefSeq" id="WP_100906216.1">
    <property type="nucleotide sequence ID" value="NZ_CP017766.1"/>
</dbReference>
<dbReference type="PROSITE" id="PS50293">
    <property type="entry name" value="TPR_REGION"/>
    <property type="match status" value="1"/>
</dbReference>
<name>A0A2H4VDS3_9EURY</name>
<dbReference type="SMART" id="SM00028">
    <property type="entry name" value="TPR"/>
    <property type="match status" value="2"/>
</dbReference>
<evidence type="ECO:0000313" key="7">
    <source>
        <dbReference type="Proteomes" id="UP000232806"/>
    </source>
</evidence>
<evidence type="ECO:0000256" key="3">
    <source>
        <dbReference type="PROSITE-ProRule" id="PRU00339"/>
    </source>
</evidence>